<protein>
    <submittedName>
        <fullName evidence="1">Uncharacterized protein</fullName>
    </submittedName>
</protein>
<accession>A0A382BKT1</accession>
<reference evidence="1" key="1">
    <citation type="submission" date="2018-05" db="EMBL/GenBank/DDBJ databases">
        <authorList>
            <person name="Lanie J.A."/>
            <person name="Ng W.-L."/>
            <person name="Kazmierczak K.M."/>
            <person name="Andrzejewski T.M."/>
            <person name="Davidsen T.M."/>
            <person name="Wayne K.J."/>
            <person name="Tettelin H."/>
            <person name="Glass J.I."/>
            <person name="Rusch D."/>
            <person name="Podicherti R."/>
            <person name="Tsui H.-C.T."/>
            <person name="Winkler M.E."/>
        </authorList>
    </citation>
    <scope>NUCLEOTIDE SEQUENCE</scope>
</reference>
<gene>
    <name evidence="1" type="ORF">METZ01_LOCUS167073</name>
</gene>
<organism evidence="1">
    <name type="scientific">marine metagenome</name>
    <dbReference type="NCBI Taxonomy" id="408172"/>
    <lineage>
        <taxon>unclassified sequences</taxon>
        <taxon>metagenomes</taxon>
        <taxon>ecological metagenomes</taxon>
    </lineage>
</organism>
<proteinExistence type="predicted"/>
<sequence>MKYTNLGKVKLAGNFPDIVAVKNTNLGVKKPVRGHRLYSKFGFVHVT</sequence>
<dbReference type="AlphaFoldDB" id="A0A382BKT1"/>
<dbReference type="EMBL" id="UINC01030209">
    <property type="protein sequence ID" value="SVB14219.1"/>
    <property type="molecule type" value="Genomic_DNA"/>
</dbReference>
<evidence type="ECO:0000313" key="1">
    <source>
        <dbReference type="EMBL" id="SVB14219.1"/>
    </source>
</evidence>
<name>A0A382BKT1_9ZZZZ</name>